<dbReference type="EMBL" id="PJEO01000052">
    <property type="protein sequence ID" value="PKQ44129.1"/>
    <property type="molecule type" value="Genomic_DNA"/>
</dbReference>
<evidence type="ECO:0000313" key="1">
    <source>
        <dbReference type="EMBL" id="PKQ44129.1"/>
    </source>
</evidence>
<protein>
    <recommendedName>
        <fullName evidence="3">DUF1735 domain-containing protein</fullName>
    </recommendedName>
</protein>
<dbReference type="AlphaFoldDB" id="A0A2N3HGM8"/>
<organism evidence="1 2">
    <name type="scientific">Confluentibacter flavum</name>
    <dbReference type="NCBI Taxonomy" id="1909700"/>
    <lineage>
        <taxon>Bacteria</taxon>
        <taxon>Pseudomonadati</taxon>
        <taxon>Bacteroidota</taxon>
        <taxon>Flavobacteriia</taxon>
        <taxon>Flavobacteriales</taxon>
        <taxon>Flavobacteriaceae</taxon>
        <taxon>Confluentibacter</taxon>
    </lineage>
</organism>
<dbReference type="Proteomes" id="UP000233435">
    <property type="component" value="Unassembled WGS sequence"/>
</dbReference>
<reference evidence="1 2" key="1">
    <citation type="submission" date="2017-12" db="EMBL/GenBank/DDBJ databases">
        <title>Confluentibacter flavum sp. nov., isolated from the saline lake.</title>
        <authorList>
            <person name="Yu L."/>
        </authorList>
    </citation>
    <scope>NUCLEOTIDE SEQUENCE [LARGE SCALE GENOMIC DNA]</scope>
    <source>
        <strain evidence="1 2">3B</strain>
    </source>
</reference>
<dbReference type="Pfam" id="PF20050">
    <property type="entry name" value="DUF6452"/>
    <property type="match status" value="1"/>
</dbReference>
<keyword evidence="2" id="KW-1185">Reference proteome</keyword>
<gene>
    <name evidence="1" type="ORF">CSW08_15160</name>
</gene>
<evidence type="ECO:0000313" key="2">
    <source>
        <dbReference type="Proteomes" id="UP000233435"/>
    </source>
</evidence>
<name>A0A2N3HGM8_9FLAO</name>
<comment type="caution">
    <text evidence="1">The sequence shown here is derived from an EMBL/GenBank/DDBJ whole genome shotgun (WGS) entry which is preliminary data.</text>
</comment>
<proteinExistence type="predicted"/>
<evidence type="ECO:0008006" key="3">
    <source>
        <dbReference type="Google" id="ProtNLM"/>
    </source>
</evidence>
<dbReference type="InterPro" id="IPR045607">
    <property type="entry name" value="DUF6452"/>
</dbReference>
<accession>A0A2N3HGM8</accession>
<dbReference type="OrthoDB" id="663527at2"/>
<dbReference type="RefSeq" id="WP_106660711.1">
    <property type="nucleotide sequence ID" value="NZ_PJEO01000052.1"/>
</dbReference>
<dbReference type="PROSITE" id="PS51257">
    <property type="entry name" value="PROKAR_LIPOPROTEIN"/>
    <property type="match status" value="1"/>
</dbReference>
<sequence>MKKISLLLILLLAIGIIISCERDDICPESTPTTPKLIIEFYDSANPESVKFVPQIRVQGVNNDGVLEGYNAANVQKLELPLRTDTTATQYRLHRNYSINNGGTPDDPSDDFPNGNEDIITIKYTTEQVFVSRACGYKTVFKNVSLTIEPDTNPDNWILSRQSVTDNQSVEDETTAHFYLFF</sequence>